<evidence type="ECO:0000256" key="1">
    <source>
        <dbReference type="SAM" id="MobiDB-lite"/>
    </source>
</evidence>
<proteinExistence type="predicted"/>
<feature type="compositionally biased region" description="Low complexity" evidence="1">
    <location>
        <begin position="136"/>
        <end position="150"/>
    </location>
</feature>
<feature type="compositionally biased region" description="Low complexity" evidence="1">
    <location>
        <begin position="411"/>
        <end position="439"/>
    </location>
</feature>
<feature type="compositionally biased region" description="Low complexity" evidence="1">
    <location>
        <begin position="228"/>
        <end position="250"/>
    </location>
</feature>
<feature type="region of interest" description="Disordered" evidence="1">
    <location>
        <begin position="627"/>
        <end position="651"/>
    </location>
</feature>
<feature type="region of interest" description="Disordered" evidence="1">
    <location>
        <begin position="403"/>
        <end position="457"/>
    </location>
</feature>
<feature type="compositionally biased region" description="Polar residues" evidence="1">
    <location>
        <begin position="165"/>
        <end position="183"/>
    </location>
</feature>
<feature type="compositionally biased region" description="Polar residues" evidence="1">
    <location>
        <begin position="756"/>
        <end position="779"/>
    </location>
</feature>
<accession>A0A7S2KR99</accession>
<feature type="compositionally biased region" description="Pro residues" evidence="1">
    <location>
        <begin position="574"/>
        <end position="584"/>
    </location>
</feature>
<sequence>MSSSRAEALRRKDMKIADKYKESCPPNRYKDLEPLVKQLKGNEKEIQRVIQEWWEDPGSTALEPEWENVSKKTPKQKGSDSFQRGGDRDRPRYNGGRGGGRGGRGYRDRGDNTNGRGYRGGGGGGYKGKPRHTHTATDTTNNNSDDQAAAPPVANVIIDPKTKPVESSSSTAVESNNANNELPMSQKEDMIIPNTPTPVPLAVPPANGAASHAGGSGNVWATKGSAHIIQQQQQEKIKQQQAQQQAAKKATAPVGSKKTNAVSAPSNASDAFDAQTSTTEDFTIPTHTTSTVEEPTTAAPQQAEAVALDMVDNLTSGVGEPLEEASPSPWANAHSVSVEELVQEAAKTTLEDTTSPVVPSVDVAVEQPAVAVAEKPVLNLGRWGEAAADTAANNDNFDFVFGTDGAETEADPATTVTTDTAAPTAVTNNTTSPQAQASPARPPPGLSLGMPPMPPGVVHVHELENKLESTAVVEEPSTTEPAKESKSTETSTAVPQVTADSVASTKLGAPAAQPPTTTNTATTNTAASQPAFPPYGMEMGYGPMRSFPGVYNAHVNPGVAQDSSGAGNASDLPPGLPHAQPPPYGNMQHPHPAMYYQGLPYGYGYQFGAPGYGGYGANPYTAPAHDMSGGVGPGGHDNNNQGRAQPNRGYRGNKHYQNQHSGSHNPQYNQYNPQMMGYGQHAQPPYNAGYGGYGPDMGYGMQQAGYGAQPDVNVDHNQGHYNVNGGKSNNKYSNHNRGNNGKYGQNQSQGGGVNQHLNSNNGNGFPQGSALQDSAPQQGGWSGAGSGLNNHQWGAQGGWQHQG</sequence>
<name>A0A7S2KR99_9STRA</name>
<feature type="compositionally biased region" description="Gly residues" evidence="1">
    <location>
        <begin position="117"/>
        <end position="127"/>
    </location>
</feature>
<organism evidence="2">
    <name type="scientific">Leptocylindrus danicus</name>
    <dbReference type="NCBI Taxonomy" id="163516"/>
    <lineage>
        <taxon>Eukaryota</taxon>
        <taxon>Sar</taxon>
        <taxon>Stramenopiles</taxon>
        <taxon>Ochrophyta</taxon>
        <taxon>Bacillariophyta</taxon>
        <taxon>Coscinodiscophyceae</taxon>
        <taxon>Chaetocerotophycidae</taxon>
        <taxon>Leptocylindrales</taxon>
        <taxon>Leptocylindraceae</taxon>
        <taxon>Leptocylindrus</taxon>
    </lineage>
</organism>
<dbReference type="EMBL" id="HBGY01017464">
    <property type="protein sequence ID" value="CAD9584513.1"/>
    <property type="molecule type" value="Transcribed_RNA"/>
</dbReference>
<dbReference type="AlphaFoldDB" id="A0A7S2KR99"/>
<protein>
    <submittedName>
        <fullName evidence="2">Uncharacterized protein</fullName>
    </submittedName>
</protein>
<reference evidence="2" key="1">
    <citation type="submission" date="2021-01" db="EMBL/GenBank/DDBJ databases">
        <authorList>
            <person name="Corre E."/>
            <person name="Pelletier E."/>
            <person name="Niang G."/>
            <person name="Scheremetjew M."/>
            <person name="Finn R."/>
            <person name="Kale V."/>
            <person name="Holt S."/>
            <person name="Cochrane G."/>
            <person name="Meng A."/>
            <person name="Brown T."/>
            <person name="Cohen L."/>
        </authorList>
    </citation>
    <scope>NUCLEOTIDE SEQUENCE</scope>
    <source>
        <strain evidence="2">B650</strain>
    </source>
</reference>
<feature type="region of interest" description="Disordered" evidence="1">
    <location>
        <begin position="469"/>
        <end position="529"/>
    </location>
</feature>
<feature type="compositionally biased region" description="Low complexity" evidence="1">
    <location>
        <begin position="204"/>
        <end position="213"/>
    </location>
</feature>
<feature type="compositionally biased region" description="Polar residues" evidence="1">
    <location>
        <begin position="257"/>
        <end position="280"/>
    </location>
</feature>
<feature type="compositionally biased region" description="Polar residues" evidence="1">
    <location>
        <begin position="719"/>
        <end position="743"/>
    </location>
</feature>
<feature type="compositionally biased region" description="Low complexity" evidence="1">
    <location>
        <begin position="509"/>
        <end position="529"/>
    </location>
</feature>
<feature type="region of interest" description="Disordered" evidence="1">
    <location>
        <begin position="1"/>
        <end position="29"/>
    </location>
</feature>
<evidence type="ECO:0000313" key="2">
    <source>
        <dbReference type="EMBL" id="CAD9584513.1"/>
    </source>
</evidence>
<feature type="compositionally biased region" description="Low complexity" evidence="1">
    <location>
        <begin position="791"/>
        <end position="803"/>
    </location>
</feature>
<feature type="compositionally biased region" description="Basic and acidic residues" evidence="1">
    <location>
        <begin position="7"/>
        <end position="29"/>
    </location>
</feature>
<feature type="region of interest" description="Disordered" evidence="1">
    <location>
        <begin position="54"/>
        <end position="280"/>
    </location>
</feature>
<feature type="region of interest" description="Disordered" evidence="1">
    <location>
        <begin position="558"/>
        <end position="586"/>
    </location>
</feature>
<gene>
    <name evidence="2" type="ORF">LDAN0321_LOCUS11327</name>
</gene>
<feature type="compositionally biased region" description="Pro residues" evidence="1">
    <location>
        <begin position="440"/>
        <end position="455"/>
    </location>
</feature>
<feature type="region of interest" description="Disordered" evidence="1">
    <location>
        <begin position="708"/>
        <end position="803"/>
    </location>
</feature>
<feature type="compositionally biased region" description="Polar residues" evidence="1">
    <location>
        <begin position="488"/>
        <end position="504"/>
    </location>
</feature>